<dbReference type="Proteomes" id="UP000193307">
    <property type="component" value="Unassembled WGS sequence"/>
</dbReference>
<proteinExistence type="predicted"/>
<keyword evidence="2" id="KW-1185">Reference proteome</keyword>
<organism evidence="1 2">
    <name type="scientific">Pacificibacter marinus</name>
    <dbReference type="NCBI Taxonomy" id="658057"/>
    <lineage>
        <taxon>Bacteria</taxon>
        <taxon>Pseudomonadati</taxon>
        <taxon>Pseudomonadota</taxon>
        <taxon>Alphaproteobacteria</taxon>
        <taxon>Rhodobacterales</taxon>
        <taxon>Roseobacteraceae</taxon>
        <taxon>Pacificibacter</taxon>
    </lineage>
</organism>
<dbReference type="AlphaFoldDB" id="A0A1Y5TRD5"/>
<dbReference type="RefSeq" id="WP_085850675.1">
    <property type="nucleotide sequence ID" value="NZ_FNZV01000003.1"/>
</dbReference>
<gene>
    <name evidence="1" type="ORF">PAM7971_03606</name>
</gene>
<evidence type="ECO:0000313" key="1">
    <source>
        <dbReference type="EMBL" id="SLN67946.1"/>
    </source>
</evidence>
<evidence type="ECO:0000313" key="2">
    <source>
        <dbReference type="Proteomes" id="UP000193307"/>
    </source>
</evidence>
<reference evidence="1 2" key="1">
    <citation type="submission" date="2017-03" db="EMBL/GenBank/DDBJ databases">
        <authorList>
            <person name="Afonso C.L."/>
            <person name="Miller P.J."/>
            <person name="Scott M.A."/>
            <person name="Spackman E."/>
            <person name="Goraichik I."/>
            <person name="Dimitrov K.M."/>
            <person name="Suarez D.L."/>
            <person name="Swayne D.E."/>
        </authorList>
    </citation>
    <scope>NUCLEOTIDE SEQUENCE [LARGE SCALE GENOMIC DNA]</scope>
    <source>
        <strain evidence="1 2">CECT 7971</strain>
    </source>
</reference>
<sequence>MSNSEYEWDWAAQEVRNSDRSLWFRRSVQREGMNGHGVQSERYGIFECGFSVGFAASSKCDGSTQNPSTFLDGWERDEDGVAITQINGLTDVVRFNPVLGRQKELGPFQPTHRFFETLEQQERILVALPKMLKVLPESFNAQKLNEEKAGSRVGYRVSFSKGFVTARLSGALVK</sequence>
<dbReference type="EMBL" id="FWFW01000016">
    <property type="protein sequence ID" value="SLN67946.1"/>
    <property type="molecule type" value="Genomic_DNA"/>
</dbReference>
<name>A0A1Y5TRD5_9RHOB</name>
<protein>
    <submittedName>
        <fullName evidence="1">Uncharacterized protein</fullName>
    </submittedName>
</protein>
<accession>A0A1Y5TRD5</accession>